<accession>A0A6A6DZ75</accession>
<proteinExistence type="predicted"/>
<dbReference type="SUPFAM" id="SSF55729">
    <property type="entry name" value="Acyl-CoA N-acyltransferases (Nat)"/>
    <property type="match status" value="1"/>
</dbReference>
<sequence>MVSRHAEIPFSPFALLTNRLILVPTPTAISLPSYLALYASLHARSSFCEMAFSSHFPATTWSDEQTIKVINTRDIVRCWRKRGMGDFAVGLRVNNDGREGVESDTGRILEGPCQEIRIIEGNDVDRLFATEGQSLDAVEWVGYAGVRDATTTSMPAQTADDLPLPPWQEMIELRYGVAPEYWGQGIAREAAEAIMQWAVSERGVRRFIAETENGNTRSGRVLEKMGFKPSGTEYWREPSEVEWERILR</sequence>
<protein>
    <submittedName>
        <fullName evidence="2">Acyl-CoA N-acyltransferase</fullName>
    </submittedName>
</protein>
<reference evidence="2" key="1">
    <citation type="journal article" date="2020" name="Stud. Mycol.">
        <title>101 Dothideomycetes genomes: a test case for predicting lifestyles and emergence of pathogens.</title>
        <authorList>
            <person name="Haridas S."/>
            <person name="Albert R."/>
            <person name="Binder M."/>
            <person name="Bloem J."/>
            <person name="Labutti K."/>
            <person name="Salamov A."/>
            <person name="Andreopoulos B."/>
            <person name="Baker S."/>
            <person name="Barry K."/>
            <person name="Bills G."/>
            <person name="Bluhm B."/>
            <person name="Cannon C."/>
            <person name="Castanera R."/>
            <person name="Culley D."/>
            <person name="Daum C."/>
            <person name="Ezra D."/>
            <person name="Gonzalez J."/>
            <person name="Henrissat B."/>
            <person name="Kuo A."/>
            <person name="Liang C."/>
            <person name="Lipzen A."/>
            <person name="Lutzoni F."/>
            <person name="Magnuson J."/>
            <person name="Mondo S."/>
            <person name="Nolan M."/>
            <person name="Ohm R."/>
            <person name="Pangilinan J."/>
            <person name="Park H.-J."/>
            <person name="Ramirez L."/>
            <person name="Alfaro M."/>
            <person name="Sun H."/>
            <person name="Tritt A."/>
            <person name="Yoshinaga Y."/>
            <person name="Zwiers L.-H."/>
            <person name="Turgeon B."/>
            <person name="Goodwin S."/>
            <person name="Spatafora J."/>
            <person name="Crous P."/>
            <person name="Grigoriev I."/>
        </authorList>
    </citation>
    <scope>NUCLEOTIDE SEQUENCE</scope>
    <source>
        <strain evidence="2">CBS 207.26</strain>
    </source>
</reference>
<dbReference type="OrthoDB" id="630895at2759"/>
<dbReference type="PROSITE" id="PS51186">
    <property type="entry name" value="GNAT"/>
    <property type="match status" value="1"/>
</dbReference>
<dbReference type="AlphaFoldDB" id="A0A6A6DZ75"/>
<dbReference type="CDD" id="cd04301">
    <property type="entry name" value="NAT_SF"/>
    <property type="match status" value="1"/>
</dbReference>
<keyword evidence="3" id="KW-1185">Reference proteome</keyword>
<dbReference type="InterPro" id="IPR000182">
    <property type="entry name" value="GNAT_dom"/>
</dbReference>
<gene>
    <name evidence="2" type="ORF">K469DRAFT_710685</name>
</gene>
<dbReference type="Pfam" id="PF13302">
    <property type="entry name" value="Acetyltransf_3"/>
    <property type="match status" value="1"/>
</dbReference>
<evidence type="ECO:0000259" key="1">
    <source>
        <dbReference type="PROSITE" id="PS51186"/>
    </source>
</evidence>
<dbReference type="Gene3D" id="3.40.630.30">
    <property type="match status" value="1"/>
</dbReference>
<dbReference type="PANTHER" id="PTHR43792:SF1">
    <property type="entry name" value="N-ACETYLTRANSFERASE DOMAIN-CONTAINING PROTEIN"/>
    <property type="match status" value="1"/>
</dbReference>
<evidence type="ECO:0000313" key="2">
    <source>
        <dbReference type="EMBL" id="KAF2183498.1"/>
    </source>
</evidence>
<organism evidence="2 3">
    <name type="scientific">Zopfia rhizophila CBS 207.26</name>
    <dbReference type="NCBI Taxonomy" id="1314779"/>
    <lineage>
        <taxon>Eukaryota</taxon>
        <taxon>Fungi</taxon>
        <taxon>Dikarya</taxon>
        <taxon>Ascomycota</taxon>
        <taxon>Pezizomycotina</taxon>
        <taxon>Dothideomycetes</taxon>
        <taxon>Dothideomycetes incertae sedis</taxon>
        <taxon>Zopfiaceae</taxon>
        <taxon>Zopfia</taxon>
    </lineage>
</organism>
<dbReference type="Proteomes" id="UP000800200">
    <property type="component" value="Unassembled WGS sequence"/>
</dbReference>
<evidence type="ECO:0000313" key="3">
    <source>
        <dbReference type="Proteomes" id="UP000800200"/>
    </source>
</evidence>
<keyword evidence="2" id="KW-0808">Transferase</keyword>
<dbReference type="GO" id="GO:0016747">
    <property type="term" value="F:acyltransferase activity, transferring groups other than amino-acyl groups"/>
    <property type="evidence" value="ECO:0007669"/>
    <property type="project" value="InterPro"/>
</dbReference>
<dbReference type="EMBL" id="ML994642">
    <property type="protein sequence ID" value="KAF2183498.1"/>
    <property type="molecule type" value="Genomic_DNA"/>
</dbReference>
<dbReference type="PANTHER" id="PTHR43792">
    <property type="entry name" value="GNAT FAMILY, PUTATIVE (AFU_ORTHOLOGUE AFUA_3G00765)-RELATED-RELATED"/>
    <property type="match status" value="1"/>
</dbReference>
<dbReference type="InterPro" id="IPR051531">
    <property type="entry name" value="N-acetyltransferase"/>
</dbReference>
<keyword evidence="2" id="KW-0012">Acyltransferase</keyword>
<name>A0A6A6DZ75_9PEZI</name>
<feature type="domain" description="N-acetyltransferase" evidence="1">
    <location>
        <begin position="114"/>
        <end position="248"/>
    </location>
</feature>
<dbReference type="InterPro" id="IPR016181">
    <property type="entry name" value="Acyl_CoA_acyltransferase"/>
</dbReference>